<sequence length="64" mass="6635">MPDITVKLNSCTSPASGIDVISVGATDSNNNLTSFSSWGPSLSYLSYVDVVAPGVNIIAQSLLF</sequence>
<gene>
    <name evidence="2" type="ORF">S03H2_70899</name>
</gene>
<dbReference type="AlphaFoldDB" id="X1LUM8"/>
<reference evidence="2" key="1">
    <citation type="journal article" date="2014" name="Front. Microbiol.">
        <title>High frequency of phylogenetically diverse reductive dehalogenase-homologous genes in deep subseafloor sedimentary metagenomes.</title>
        <authorList>
            <person name="Kawai M."/>
            <person name="Futagami T."/>
            <person name="Toyoda A."/>
            <person name="Takaki Y."/>
            <person name="Nishi S."/>
            <person name="Hori S."/>
            <person name="Arai W."/>
            <person name="Tsubouchi T."/>
            <person name="Morono Y."/>
            <person name="Uchiyama I."/>
            <person name="Ito T."/>
            <person name="Fujiyama A."/>
            <person name="Inagaki F."/>
            <person name="Takami H."/>
        </authorList>
    </citation>
    <scope>NUCLEOTIDE SEQUENCE</scope>
    <source>
        <strain evidence="2">Expedition CK06-06</strain>
    </source>
</reference>
<dbReference type="GO" id="GO:0006508">
    <property type="term" value="P:proteolysis"/>
    <property type="evidence" value="ECO:0007669"/>
    <property type="project" value="InterPro"/>
</dbReference>
<feature type="domain" description="Peptidase S8/S53" evidence="1">
    <location>
        <begin position="8"/>
        <end position="56"/>
    </location>
</feature>
<dbReference type="GO" id="GO:0004252">
    <property type="term" value="F:serine-type endopeptidase activity"/>
    <property type="evidence" value="ECO:0007669"/>
    <property type="project" value="InterPro"/>
</dbReference>
<name>X1LUM8_9ZZZZ</name>
<dbReference type="InterPro" id="IPR000209">
    <property type="entry name" value="Peptidase_S8/S53_dom"/>
</dbReference>
<evidence type="ECO:0000313" key="2">
    <source>
        <dbReference type="EMBL" id="GAH97848.1"/>
    </source>
</evidence>
<dbReference type="Pfam" id="PF00082">
    <property type="entry name" value="Peptidase_S8"/>
    <property type="match status" value="1"/>
</dbReference>
<accession>X1LUM8</accession>
<feature type="non-terminal residue" evidence="2">
    <location>
        <position position="64"/>
    </location>
</feature>
<dbReference type="SUPFAM" id="SSF52743">
    <property type="entry name" value="Subtilisin-like"/>
    <property type="match status" value="1"/>
</dbReference>
<dbReference type="EMBL" id="BARU01047262">
    <property type="protein sequence ID" value="GAH97848.1"/>
    <property type="molecule type" value="Genomic_DNA"/>
</dbReference>
<protein>
    <recommendedName>
        <fullName evidence="1">Peptidase S8/S53 domain-containing protein</fullName>
    </recommendedName>
</protein>
<organism evidence="2">
    <name type="scientific">marine sediment metagenome</name>
    <dbReference type="NCBI Taxonomy" id="412755"/>
    <lineage>
        <taxon>unclassified sequences</taxon>
        <taxon>metagenomes</taxon>
        <taxon>ecological metagenomes</taxon>
    </lineage>
</organism>
<dbReference type="InterPro" id="IPR036852">
    <property type="entry name" value="Peptidase_S8/S53_dom_sf"/>
</dbReference>
<comment type="caution">
    <text evidence="2">The sequence shown here is derived from an EMBL/GenBank/DDBJ whole genome shotgun (WGS) entry which is preliminary data.</text>
</comment>
<dbReference type="Gene3D" id="3.40.50.200">
    <property type="entry name" value="Peptidase S8/S53 domain"/>
    <property type="match status" value="1"/>
</dbReference>
<proteinExistence type="predicted"/>
<evidence type="ECO:0000259" key="1">
    <source>
        <dbReference type="Pfam" id="PF00082"/>
    </source>
</evidence>
<dbReference type="PROSITE" id="PS51892">
    <property type="entry name" value="SUBTILASE"/>
    <property type="match status" value="1"/>
</dbReference>